<dbReference type="EMBL" id="DAAPLT010000007">
    <property type="protein sequence ID" value="HAD6716150.1"/>
    <property type="molecule type" value="Genomic_DNA"/>
</dbReference>
<reference evidence="3" key="1">
    <citation type="journal article" date="2018" name="Genome Biol.">
        <title>SKESA: strategic k-mer extension for scrupulous assemblies.</title>
        <authorList>
            <person name="Souvorov A."/>
            <person name="Agarwala R."/>
            <person name="Lipman D.J."/>
        </authorList>
    </citation>
    <scope>NUCLEOTIDE SEQUENCE</scope>
    <source>
        <strain evidence="3">SL1344</strain>
    </source>
</reference>
<sequence>MVPPEHTSIAIGGQDEDRFITGINNFIFRMRAAGVLSHVQHGQEAYASVYDDLKTNGLPGKAQIMKTEQTAGILQEMFGGEGPTWLQTMAVSDTTGLSRFSDASLRQVEGVYGALIVAGSGELHLSGEIPERWQVSLPVCIEHQ</sequence>
<dbReference type="GO" id="GO:0009289">
    <property type="term" value="C:pilus"/>
    <property type="evidence" value="ECO:0007669"/>
    <property type="project" value="InterPro"/>
</dbReference>
<evidence type="ECO:0000256" key="2">
    <source>
        <dbReference type="ARBA" id="ARBA00049989"/>
    </source>
</evidence>
<comment type="caution">
    <text evidence="3">The sequence shown here is derived from an EMBL/GenBank/DDBJ whole genome shotgun (WGS) entry which is preliminary data.</text>
</comment>
<evidence type="ECO:0000313" key="3">
    <source>
        <dbReference type="EMBL" id="HAD6716150.1"/>
    </source>
</evidence>
<organism evidence="3">
    <name type="scientific">Salmonella typhimurium (strain SL1344)</name>
    <dbReference type="NCBI Taxonomy" id="216597"/>
    <lineage>
        <taxon>Bacteria</taxon>
        <taxon>Pseudomonadati</taxon>
        <taxon>Pseudomonadota</taxon>
        <taxon>Gammaproteobacteria</taxon>
        <taxon>Enterobacterales</taxon>
        <taxon>Enterobacteriaceae</taxon>
        <taxon>Salmonella</taxon>
    </lineage>
</organism>
<reference evidence="3" key="2">
    <citation type="submission" date="2019-01" db="EMBL/GenBank/DDBJ databases">
        <authorList>
            <consortium name="NCBI Pathogen Detection Project"/>
        </authorList>
    </citation>
    <scope>NUCLEOTIDE SEQUENCE</scope>
    <source>
        <strain evidence="3">SL1344</strain>
    </source>
</reference>
<gene>
    <name evidence="3" type="ORF">G1X19_10890</name>
</gene>
<dbReference type="Pfam" id="PF02432">
    <property type="entry name" value="Fimbrial_K88"/>
    <property type="match status" value="1"/>
</dbReference>
<dbReference type="AlphaFoldDB" id="A0A718W916"/>
<name>A0A718W916_SALTS</name>
<dbReference type="InterPro" id="IPR003467">
    <property type="entry name" value="Fimbrial_K88_FaeH"/>
</dbReference>
<accession>A0A718W916</accession>
<proteinExistence type="inferred from homology"/>
<protein>
    <submittedName>
        <fullName evidence="3">Uncharacterized protein</fullName>
    </submittedName>
</protein>
<evidence type="ECO:0000256" key="1">
    <source>
        <dbReference type="ARBA" id="ARBA00022729"/>
    </source>
</evidence>
<dbReference type="GO" id="GO:0007155">
    <property type="term" value="P:cell adhesion"/>
    <property type="evidence" value="ECO:0007669"/>
    <property type="project" value="InterPro"/>
</dbReference>
<comment type="similarity">
    <text evidence="2">Belongs to the fimbrial K88 protein family.</text>
</comment>
<keyword evidence="1" id="KW-0732">Signal</keyword>